<dbReference type="CDD" id="cd02005">
    <property type="entry name" value="TPP_PDC_IPDC"/>
    <property type="match status" value="1"/>
</dbReference>
<evidence type="ECO:0000259" key="14">
    <source>
        <dbReference type="Pfam" id="PF02776"/>
    </source>
</evidence>
<dbReference type="Gene3D" id="3.40.50.1220">
    <property type="entry name" value="TPP-binding domain"/>
    <property type="match status" value="1"/>
</dbReference>
<protein>
    <recommendedName>
        <fullName evidence="5">Alpha-keto-acid decarboxylase</fullName>
    </recommendedName>
</protein>
<evidence type="ECO:0000256" key="8">
    <source>
        <dbReference type="ARBA" id="ARBA00022842"/>
    </source>
</evidence>
<dbReference type="PIRSF" id="PIRSF036565">
    <property type="entry name" value="Pyruvt_ip_decrb"/>
    <property type="match status" value="1"/>
</dbReference>
<dbReference type="InterPro" id="IPR011766">
    <property type="entry name" value="TPP_enzyme_TPP-bd"/>
</dbReference>
<keyword evidence="8" id="KW-0460">Magnesium</keyword>
<proteinExistence type="inferred from homology"/>
<comment type="function">
    <text evidence="3">Decarboxylates branched-chain and aromatic alpha-keto acids to aldehydes.</text>
</comment>
<dbReference type="Pfam" id="PF02775">
    <property type="entry name" value="TPP_enzyme_C"/>
    <property type="match status" value="1"/>
</dbReference>
<keyword evidence="7" id="KW-0210">Decarboxylase</keyword>
<dbReference type="CDD" id="cd07038">
    <property type="entry name" value="TPP_PYR_PDC_IPDC_like"/>
    <property type="match status" value="1"/>
</dbReference>
<dbReference type="InterPro" id="IPR012001">
    <property type="entry name" value="Thiamin_PyroP_enz_TPP-bd_dom"/>
</dbReference>
<dbReference type="EMBL" id="CP065425">
    <property type="protein sequence ID" value="QQZ07715.1"/>
    <property type="molecule type" value="Genomic_DNA"/>
</dbReference>
<sequence length="561" mass="62283">MFNNSESPVVGNEEKVVLGEYLFDCLKKEGITEIFGVPGDYNFSLLDHLENYEGINFVNGRNELNSGYAADGYARVKGIAALITTFGVGELSACNAIAGSNSEHVPVIHIVGAPPSMDQQEHKLMHHTLMDGNFDTFRKVYEPITAYSVKITLENAMQEIPTAIHLAKEKKKPVYLVIADDLVTKPVVMRQPMLPKSTMTNPKTLQAALAHAKQLLESSEQSVLLVDVKMMRFHLQQDALALAEAMNLPVASMMFGKGGFDESHPNFIGMYAGQFGSDTVRSMIESAQSVITIGLVWADTNTAKFSAMLDPLKMIDIQPEKVKIGHAEYPNVLAQDMIKGLKSMGYKQKEPIPTFPYPYVEEKQNPEALLSAKSYYPRIQQMLKVNDIVIGETGSFFYGLSQVRLPRGVTYITQGGWQSIGYATPSTFGASIAAPDRRVLLFTGDGSIQLTAQEISSMLTNGCKPIIFVLNNGGYTIEKYLNVKTKNQLYNQVPNWEYTKLPEAFGERAFTAVVKTNKELDDAIKQAEAESSNKLCMIEMLITNPLDAPEYMVKMREYLER</sequence>
<dbReference type="Gene3D" id="3.40.50.970">
    <property type="match status" value="2"/>
</dbReference>
<evidence type="ECO:0000256" key="11">
    <source>
        <dbReference type="RuleBase" id="RU362132"/>
    </source>
</evidence>
<dbReference type="Pfam" id="PF00205">
    <property type="entry name" value="TPP_enzyme_M"/>
    <property type="match status" value="1"/>
</dbReference>
<dbReference type="Pfam" id="PF02776">
    <property type="entry name" value="TPP_enzyme_N"/>
    <property type="match status" value="1"/>
</dbReference>
<feature type="domain" description="Thiamine pyrophosphate enzyme central" evidence="12">
    <location>
        <begin position="210"/>
        <end position="329"/>
    </location>
</feature>
<evidence type="ECO:0000256" key="10">
    <source>
        <dbReference type="ARBA" id="ARBA00023239"/>
    </source>
</evidence>
<evidence type="ECO:0000256" key="3">
    <source>
        <dbReference type="ARBA" id="ARBA00002938"/>
    </source>
</evidence>
<keyword evidence="10" id="KW-0456">Lyase</keyword>
<evidence type="ECO:0000256" key="7">
    <source>
        <dbReference type="ARBA" id="ARBA00022793"/>
    </source>
</evidence>
<name>A0ABX7DXR5_9BACI</name>
<comment type="similarity">
    <text evidence="4 11">Belongs to the TPP enzyme family.</text>
</comment>
<accession>A0ABX7DXR5</accession>
<dbReference type="PROSITE" id="PS00187">
    <property type="entry name" value="TPP_ENZYMES"/>
    <property type="match status" value="1"/>
</dbReference>
<keyword evidence="9 11" id="KW-0786">Thiamine pyrophosphate</keyword>
<evidence type="ECO:0000313" key="15">
    <source>
        <dbReference type="EMBL" id="QQZ07715.1"/>
    </source>
</evidence>
<evidence type="ECO:0000256" key="1">
    <source>
        <dbReference type="ARBA" id="ARBA00001920"/>
    </source>
</evidence>
<dbReference type="InterPro" id="IPR000399">
    <property type="entry name" value="TPP-bd_CS"/>
</dbReference>
<evidence type="ECO:0000256" key="4">
    <source>
        <dbReference type="ARBA" id="ARBA00007812"/>
    </source>
</evidence>
<keyword evidence="16" id="KW-1185">Reference proteome</keyword>
<dbReference type="InterPro" id="IPR047213">
    <property type="entry name" value="TPP_PYR_PDC_IPDC-like"/>
</dbReference>
<reference evidence="15 16" key="1">
    <citation type="submission" date="2020-11" db="EMBL/GenBank/DDBJ databases">
        <title>Taxonomic evaluation of the Bacillus sporothermodurans group of bacteria based on whole genome sequences.</title>
        <authorList>
            <person name="Fiedler G."/>
            <person name="Herbstmann A.-D."/>
            <person name="Doll E."/>
            <person name="Wenning M."/>
            <person name="Brinks E."/>
            <person name="Kabisch J."/>
            <person name="Breitenwieser F."/>
            <person name="Lappann M."/>
            <person name="Boehnlein C."/>
            <person name="Franz C."/>
        </authorList>
    </citation>
    <scope>NUCLEOTIDE SEQUENCE [LARGE SCALE GENOMIC DNA]</scope>
    <source>
        <strain evidence="15 16">JCM 19841</strain>
    </source>
</reference>
<dbReference type="SUPFAM" id="SSF52518">
    <property type="entry name" value="Thiamin diphosphate-binding fold (THDP-binding)"/>
    <property type="match status" value="2"/>
</dbReference>
<dbReference type="InterPro" id="IPR012110">
    <property type="entry name" value="PDC/IPDC-like"/>
</dbReference>
<dbReference type="InterPro" id="IPR047214">
    <property type="entry name" value="TPP_PDC_IPDC"/>
</dbReference>
<dbReference type="PANTHER" id="PTHR43452">
    <property type="entry name" value="PYRUVATE DECARBOXYLASE"/>
    <property type="match status" value="1"/>
</dbReference>
<dbReference type="InterPro" id="IPR029035">
    <property type="entry name" value="DHS-like_NAD/FAD-binding_dom"/>
</dbReference>
<feature type="domain" description="Thiamine pyrophosphate enzyme TPP-binding" evidence="13">
    <location>
        <begin position="404"/>
        <end position="538"/>
    </location>
</feature>
<comment type="cofactor">
    <cofactor evidence="2">
        <name>thiamine diphosphate</name>
        <dbReference type="ChEBI" id="CHEBI:58937"/>
    </cofactor>
</comment>
<dbReference type="SUPFAM" id="SSF52467">
    <property type="entry name" value="DHS-like NAD/FAD-binding domain"/>
    <property type="match status" value="1"/>
</dbReference>
<feature type="domain" description="Thiamine pyrophosphate enzyme N-terminal TPP-binding" evidence="14">
    <location>
        <begin position="18"/>
        <end position="125"/>
    </location>
</feature>
<evidence type="ECO:0000256" key="2">
    <source>
        <dbReference type="ARBA" id="ARBA00001964"/>
    </source>
</evidence>
<dbReference type="Proteomes" id="UP000595691">
    <property type="component" value="Chromosome"/>
</dbReference>
<evidence type="ECO:0000259" key="12">
    <source>
        <dbReference type="Pfam" id="PF00205"/>
    </source>
</evidence>
<evidence type="ECO:0000256" key="6">
    <source>
        <dbReference type="ARBA" id="ARBA00022723"/>
    </source>
</evidence>
<dbReference type="PANTHER" id="PTHR43452:SF30">
    <property type="entry name" value="PYRUVATE DECARBOXYLASE ISOZYME 1-RELATED"/>
    <property type="match status" value="1"/>
</dbReference>
<keyword evidence="6" id="KW-0479">Metal-binding</keyword>
<comment type="cofactor">
    <cofactor evidence="1">
        <name>a metal cation</name>
        <dbReference type="ChEBI" id="CHEBI:25213"/>
    </cofactor>
</comment>
<evidence type="ECO:0000259" key="13">
    <source>
        <dbReference type="Pfam" id="PF02775"/>
    </source>
</evidence>
<dbReference type="InterPro" id="IPR029061">
    <property type="entry name" value="THDP-binding"/>
</dbReference>
<organism evidence="15 16">
    <name type="scientific">Heyndrickxia vini</name>
    <dbReference type="NCBI Taxonomy" id="1476025"/>
    <lineage>
        <taxon>Bacteria</taxon>
        <taxon>Bacillati</taxon>
        <taxon>Bacillota</taxon>
        <taxon>Bacilli</taxon>
        <taxon>Bacillales</taxon>
        <taxon>Bacillaceae</taxon>
        <taxon>Heyndrickxia</taxon>
    </lineage>
</organism>
<dbReference type="InterPro" id="IPR012000">
    <property type="entry name" value="Thiamin_PyroP_enz_cen_dom"/>
</dbReference>
<evidence type="ECO:0000313" key="16">
    <source>
        <dbReference type="Proteomes" id="UP000595691"/>
    </source>
</evidence>
<evidence type="ECO:0000256" key="5">
    <source>
        <dbReference type="ARBA" id="ARBA00020054"/>
    </source>
</evidence>
<gene>
    <name evidence="15" type="ORF">I5776_11475</name>
</gene>
<dbReference type="RefSeq" id="WP_202776549.1">
    <property type="nucleotide sequence ID" value="NZ_CP065425.1"/>
</dbReference>
<evidence type="ECO:0000256" key="9">
    <source>
        <dbReference type="ARBA" id="ARBA00023052"/>
    </source>
</evidence>